<dbReference type="PANTHER" id="PTHR42663">
    <property type="entry name" value="HYDROLASE C777.06C-RELATED-RELATED"/>
    <property type="match status" value="1"/>
</dbReference>
<dbReference type="InterPro" id="IPR036866">
    <property type="entry name" value="RibonucZ/Hydroxyglut_hydro"/>
</dbReference>
<evidence type="ECO:0000313" key="1">
    <source>
        <dbReference type="EMBL" id="CAL1399708.1"/>
    </source>
</evidence>
<dbReference type="Proteomes" id="UP001497516">
    <property type="component" value="Chromosome 7"/>
</dbReference>
<proteinExistence type="predicted"/>
<dbReference type="AlphaFoldDB" id="A0AAV2FN42"/>
<dbReference type="PANTHER" id="PTHR42663:SF3">
    <property type="entry name" value="OS09G0363800 PROTEIN"/>
    <property type="match status" value="1"/>
</dbReference>
<keyword evidence="2" id="KW-1185">Reference proteome</keyword>
<protein>
    <submittedName>
        <fullName evidence="1">Uncharacterized protein</fullName>
    </submittedName>
</protein>
<reference evidence="1 2" key="1">
    <citation type="submission" date="2024-04" db="EMBL/GenBank/DDBJ databases">
        <authorList>
            <person name="Fracassetti M."/>
        </authorList>
    </citation>
    <scope>NUCLEOTIDE SEQUENCE [LARGE SCALE GENOMIC DNA]</scope>
</reference>
<name>A0AAV2FN42_9ROSI</name>
<sequence>MVQFLGSVRVTPYTLSNFAHSRHHIPLSSSSSFPSSRIGFSPFRRILRACIQSNSCGKFDTQLPSDQPEIMFLGTGTSEGIPRLSCLTNPLKKCEVCSKAIEPGNKNKGLNTSILILDRCWKVFLPQCSSVVSCIWVCSYSTYS</sequence>
<dbReference type="Gene3D" id="3.60.15.10">
    <property type="entry name" value="Ribonuclease Z/Hydroxyacylglutathione hydrolase-like"/>
    <property type="match status" value="1"/>
</dbReference>
<gene>
    <name evidence="1" type="ORF">LTRI10_LOCUS39882</name>
</gene>
<dbReference type="EMBL" id="OZ034820">
    <property type="protein sequence ID" value="CAL1399708.1"/>
    <property type="molecule type" value="Genomic_DNA"/>
</dbReference>
<evidence type="ECO:0000313" key="2">
    <source>
        <dbReference type="Proteomes" id="UP001497516"/>
    </source>
</evidence>
<accession>A0AAV2FN42</accession>
<organism evidence="1 2">
    <name type="scientific">Linum trigynum</name>
    <dbReference type="NCBI Taxonomy" id="586398"/>
    <lineage>
        <taxon>Eukaryota</taxon>
        <taxon>Viridiplantae</taxon>
        <taxon>Streptophyta</taxon>
        <taxon>Embryophyta</taxon>
        <taxon>Tracheophyta</taxon>
        <taxon>Spermatophyta</taxon>
        <taxon>Magnoliopsida</taxon>
        <taxon>eudicotyledons</taxon>
        <taxon>Gunneridae</taxon>
        <taxon>Pentapetalae</taxon>
        <taxon>rosids</taxon>
        <taxon>fabids</taxon>
        <taxon>Malpighiales</taxon>
        <taxon>Linaceae</taxon>
        <taxon>Linum</taxon>
    </lineage>
</organism>